<dbReference type="AlphaFoldDB" id="A0AAD3S2I6"/>
<organism evidence="1 2">
    <name type="scientific">Nepenthes gracilis</name>
    <name type="common">Slender pitcher plant</name>
    <dbReference type="NCBI Taxonomy" id="150966"/>
    <lineage>
        <taxon>Eukaryota</taxon>
        <taxon>Viridiplantae</taxon>
        <taxon>Streptophyta</taxon>
        <taxon>Embryophyta</taxon>
        <taxon>Tracheophyta</taxon>
        <taxon>Spermatophyta</taxon>
        <taxon>Magnoliopsida</taxon>
        <taxon>eudicotyledons</taxon>
        <taxon>Gunneridae</taxon>
        <taxon>Pentapetalae</taxon>
        <taxon>Caryophyllales</taxon>
        <taxon>Nepenthaceae</taxon>
        <taxon>Nepenthes</taxon>
    </lineage>
</organism>
<dbReference type="EMBL" id="BSYO01000004">
    <property type="protein sequence ID" value="GMH03215.1"/>
    <property type="molecule type" value="Genomic_DNA"/>
</dbReference>
<comment type="caution">
    <text evidence="1">The sequence shown here is derived from an EMBL/GenBank/DDBJ whole genome shotgun (WGS) entry which is preliminary data.</text>
</comment>
<protein>
    <submittedName>
        <fullName evidence="1">Uncharacterized protein</fullName>
    </submittedName>
</protein>
<gene>
    <name evidence="1" type="ORF">Nepgr_005054</name>
</gene>
<proteinExistence type="predicted"/>
<keyword evidence="2" id="KW-1185">Reference proteome</keyword>
<dbReference type="InterPro" id="IPR036691">
    <property type="entry name" value="Endo/exonu/phosph_ase_sf"/>
</dbReference>
<name>A0AAD3S2I6_NEPGR</name>
<sequence>MEEASNLVPITVISAELLHARNEVSHIRVSLELKIPWSISDCICGMEFDGKVEVPFGALQEADHLVQSLQIQPSESLSSKIEKKFTNRLEEYDTCGPNRDRAIQDADVNEVAVGGIANNHSVPVSSNSFLVLAKAEDVGLGYQLCGRLVHLGKAIVGGLICWNVRGLNRPDKIAGVCKFVTSSHIHICGLIEARVKRIKWKFICLKDYGWLAMDHELLLLFKSRIWLRWDPEYVDISIGYSGAGYSLQDLGFLEPPNMLHLLYLWG</sequence>
<reference evidence="1" key="1">
    <citation type="submission" date="2023-05" db="EMBL/GenBank/DDBJ databases">
        <title>Nepenthes gracilis genome sequencing.</title>
        <authorList>
            <person name="Fukushima K."/>
        </authorList>
    </citation>
    <scope>NUCLEOTIDE SEQUENCE</scope>
    <source>
        <strain evidence="1">SING2019-196</strain>
    </source>
</reference>
<accession>A0AAD3S2I6</accession>
<evidence type="ECO:0000313" key="1">
    <source>
        <dbReference type="EMBL" id="GMH03215.1"/>
    </source>
</evidence>
<dbReference type="Proteomes" id="UP001279734">
    <property type="component" value="Unassembled WGS sequence"/>
</dbReference>
<dbReference type="SUPFAM" id="SSF56219">
    <property type="entry name" value="DNase I-like"/>
    <property type="match status" value="1"/>
</dbReference>
<evidence type="ECO:0000313" key="2">
    <source>
        <dbReference type="Proteomes" id="UP001279734"/>
    </source>
</evidence>